<gene>
    <name evidence="5 6" type="primary">yciB</name>
    <name evidence="6" type="ORF">CODIS_40020</name>
</gene>
<keyword evidence="5" id="KW-0997">Cell inner membrane</keyword>
<evidence type="ECO:0000313" key="6">
    <source>
        <dbReference type="EMBL" id="ODJ85765.1"/>
    </source>
</evidence>
<dbReference type="PANTHER" id="PTHR36917">
    <property type="entry name" value="INTRACELLULAR SEPTATION PROTEIN A-RELATED"/>
    <property type="match status" value="1"/>
</dbReference>
<protein>
    <recommendedName>
        <fullName evidence="5">Inner membrane-spanning protein YciB</fullName>
    </recommendedName>
</protein>
<keyword evidence="2 5" id="KW-0812">Transmembrane</keyword>
<dbReference type="GO" id="GO:0005886">
    <property type="term" value="C:plasma membrane"/>
    <property type="evidence" value="ECO:0007669"/>
    <property type="project" value="UniProtKB-SubCell"/>
</dbReference>
<dbReference type="OrthoDB" id="9788219at2"/>
<keyword evidence="1 5" id="KW-1003">Cell membrane</keyword>
<evidence type="ECO:0000256" key="3">
    <source>
        <dbReference type="ARBA" id="ARBA00022989"/>
    </source>
</evidence>
<evidence type="ECO:0000313" key="7">
    <source>
        <dbReference type="Proteomes" id="UP000094769"/>
    </source>
</evidence>
<feature type="transmembrane region" description="Helical" evidence="5">
    <location>
        <begin position="20"/>
        <end position="42"/>
    </location>
</feature>
<sequence>MKFLADFFPVILFFVAYKLYGIYVATAVAIASSVVQVAYGWLRKRHVEKMHLITFGILLVFGGLTILLQDRTFIMWKPSVINWLFGATFLASQYIGKKPLVQRMMESSISVPDPVWKRLNLTWSLFFILLGFLNLYVANDFFVVEHQLMELTGLQQIDYDNCSQHFQGNELEMCNTAHTLEETWVNFKLFGIMGLTLGFIILQAFYLARHINDDEPESINT</sequence>
<evidence type="ECO:0000256" key="1">
    <source>
        <dbReference type="ARBA" id="ARBA00022475"/>
    </source>
</evidence>
<feature type="transmembrane region" description="Helical" evidence="5">
    <location>
        <begin position="80"/>
        <end position="97"/>
    </location>
</feature>
<proteinExistence type="inferred from homology"/>
<dbReference type="RefSeq" id="WP_069128315.1">
    <property type="nucleotide sequence ID" value="NZ_MARB01000036.1"/>
</dbReference>
<dbReference type="PANTHER" id="PTHR36917:SF1">
    <property type="entry name" value="INNER MEMBRANE-SPANNING PROTEIN YCIB"/>
    <property type="match status" value="1"/>
</dbReference>
<name>A0A7Z1ADB5_9GAMM</name>
<dbReference type="EMBL" id="MARB01000036">
    <property type="protein sequence ID" value="ODJ85765.1"/>
    <property type="molecule type" value="Genomic_DNA"/>
</dbReference>
<comment type="function">
    <text evidence="5">Plays a role in cell envelope biogenesis, maintenance of cell envelope integrity and membrane homeostasis.</text>
</comment>
<evidence type="ECO:0000256" key="5">
    <source>
        <dbReference type="HAMAP-Rule" id="MF_00189"/>
    </source>
</evidence>
<reference evidence="6 7" key="1">
    <citation type="submission" date="2016-06" db="EMBL/GenBank/DDBJ databases">
        <title>Genome sequence of endosymbiont of Candidatus Endolucinida thiodiazotropha.</title>
        <authorList>
            <person name="Poehlein A."/>
            <person name="Koenig S."/>
            <person name="Heiden S.E."/>
            <person name="Thuermer A."/>
            <person name="Voget S."/>
            <person name="Daniel R."/>
            <person name="Markert S."/>
            <person name="Gros O."/>
            <person name="Schweder T."/>
        </authorList>
    </citation>
    <scope>NUCLEOTIDE SEQUENCE [LARGE SCALE GENOMIC DNA]</scope>
    <source>
        <strain evidence="6 7">COS</strain>
    </source>
</reference>
<evidence type="ECO:0000256" key="4">
    <source>
        <dbReference type="ARBA" id="ARBA00023136"/>
    </source>
</evidence>
<comment type="subcellular location">
    <subcellularLocation>
        <location evidence="5">Cell inner membrane</location>
        <topology evidence="5">Multi-pass membrane protein</topology>
    </subcellularLocation>
</comment>
<feature type="transmembrane region" description="Helical" evidence="5">
    <location>
        <begin position="118"/>
        <end position="138"/>
    </location>
</feature>
<dbReference type="NCBIfam" id="NF001325">
    <property type="entry name" value="PRK00259.1-3"/>
    <property type="match status" value="1"/>
</dbReference>
<dbReference type="Proteomes" id="UP000094769">
    <property type="component" value="Unassembled WGS sequence"/>
</dbReference>
<evidence type="ECO:0000256" key="2">
    <source>
        <dbReference type="ARBA" id="ARBA00022692"/>
    </source>
</evidence>
<comment type="caution">
    <text evidence="6">The sequence shown here is derived from an EMBL/GenBank/DDBJ whole genome shotgun (WGS) entry which is preliminary data.</text>
</comment>
<accession>A0A7Z1ADB5</accession>
<comment type="similarity">
    <text evidence="5">Belongs to the YciB family.</text>
</comment>
<feature type="transmembrane region" description="Helical" evidence="5">
    <location>
        <begin position="189"/>
        <end position="208"/>
    </location>
</feature>
<dbReference type="HAMAP" id="MF_00189">
    <property type="entry name" value="YciB"/>
    <property type="match status" value="1"/>
</dbReference>
<keyword evidence="4 5" id="KW-0472">Membrane</keyword>
<feature type="transmembrane region" description="Helical" evidence="5">
    <location>
        <begin position="49"/>
        <end position="68"/>
    </location>
</feature>
<keyword evidence="7" id="KW-1185">Reference proteome</keyword>
<dbReference type="AlphaFoldDB" id="A0A7Z1ADB5"/>
<keyword evidence="3 5" id="KW-1133">Transmembrane helix</keyword>
<dbReference type="Pfam" id="PF04279">
    <property type="entry name" value="IspA"/>
    <property type="match status" value="2"/>
</dbReference>
<dbReference type="InterPro" id="IPR006008">
    <property type="entry name" value="YciB"/>
</dbReference>
<organism evidence="6 7">
    <name type="scientific">Candidatus Thiodiazotropha endolucinida</name>
    <dbReference type="NCBI Taxonomy" id="1655433"/>
    <lineage>
        <taxon>Bacteria</taxon>
        <taxon>Pseudomonadati</taxon>
        <taxon>Pseudomonadota</taxon>
        <taxon>Gammaproteobacteria</taxon>
        <taxon>Chromatiales</taxon>
        <taxon>Sedimenticolaceae</taxon>
        <taxon>Candidatus Thiodiazotropha</taxon>
    </lineage>
</organism>